<dbReference type="RefSeq" id="WP_075523402.1">
    <property type="nucleotide sequence ID" value="NZ_KQ961857.1"/>
</dbReference>
<comment type="similarity">
    <text evidence="2">Belongs to the bacterial solute-binding protein SsuA/TauA family.</text>
</comment>
<proteinExistence type="inferred from homology"/>
<dbReference type="InterPro" id="IPR015168">
    <property type="entry name" value="SsuA/THI5"/>
</dbReference>
<accession>A0A135Z8C6</accession>
<keyword evidence="3 4" id="KW-0732">Signal</keyword>
<evidence type="ECO:0000313" key="6">
    <source>
        <dbReference type="EMBL" id="KXI17882.1"/>
    </source>
</evidence>
<dbReference type="PATRIC" id="fig|2702.101.peg.513"/>
<sequence>MFNFNASNISKRALAVTCALCATIALASCGSAQQSKQSSSSSNGTMRVAYLSTANYLTTLKNDDFAQKEFGKSTVKFTGPYAPLDAYAAVNSGAADASSTGTTRFIDWASKNQPWVAFAIEYYNGDSQGIVAAPNSGIKTLKDLYGKKIGIIAKGGTGDYVIHRSFEKAGLDVSKVQEVEMSPKNFQVAFTTKKIDALATFDQNLAAAIATPGSKRIVNAKDYGNLNVSIHMVSASFAKKHPDLVKKMYRALVKEAQKAKKDPSVITNAYKEFGASESTLKEVAKFYVPDILPIDAKGREMLTKQAEQEVRYGFIKSVPDFTKSTIDCTK</sequence>
<evidence type="ECO:0000256" key="4">
    <source>
        <dbReference type="SAM" id="SignalP"/>
    </source>
</evidence>
<dbReference type="AlphaFoldDB" id="A0A135Z8C6"/>
<reference evidence="6 7" key="1">
    <citation type="submission" date="2016-02" db="EMBL/GenBank/DDBJ databases">
        <authorList>
            <person name="Wen L."/>
            <person name="He K."/>
            <person name="Yang H."/>
        </authorList>
    </citation>
    <scope>NUCLEOTIDE SEQUENCE [LARGE SCALE GENOMIC DNA]</scope>
    <source>
        <strain evidence="6 7">CMW7778B</strain>
    </source>
</reference>
<dbReference type="SUPFAM" id="SSF53850">
    <property type="entry name" value="Periplasmic binding protein-like II"/>
    <property type="match status" value="1"/>
</dbReference>
<feature type="chain" id="PRO_5007468724" description="SsuA/THI5-like domain-containing protein" evidence="4">
    <location>
        <begin position="28"/>
        <end position="330"/>
    </location>
</feature>
<dbReference type="Proteomes" id="UP000070505">
    <property type="component" value="Unassembled WGS sequence"/>
</dbReference>
<name>A0A135Z8C6_GARVA</name>
<feature type="signal peptide" evidence="4">
    <location>
        <begin position="1"/>
        <end position="27"/>
    </location>
</feature>
<evidence type="ECO:0000259" key="5">
    <source>
        <dbReference type="Pfam" id="PF09084"/>
    </source>
</evidence>
<gene>
    <name evidence="6" type="ORF">HMPREF3230_00530</name>
</gene>
<dbReference type="PANTHER" id="PTHR30024">
    <property type="entry name" value="ALIPHATIC SULFONATES-BINDING PROTEIN-RELATED"/>
    <property type="match status" value="1"/>
</dbReference>
<evidence type="ECO:0000313" key="7">
    <source>
        <dbReference type="Proteomes" id="UP000070505"/>
    </source>
</evidence>
<dbReference type="Gene3D" id="3.40.190.10">
    <property type="entry name" value="Periplasmic binding protein-like II"/>
    <property type="match status" value="2"/>
</dbReference>
<dbReference type="GO" id="GO:0042597">
    <property type="term" value="C:periplasmic space"/>
    <property type="evidence" value="ECO:0007669"/>
    <property type="project" value="UniProtKB-SubCell"/>
</dbReference>
<comment type="subcellular location">
    <subcellularLocation>
        <location evidence="1">Periplasm</location>
    </subcellularLocation>
</comment>
<evidence type="ECO:0000256" key="3">
    <source>
        <dbReference type="ARBA" id="ARBA00022729"/>
    </source>
</evidence>
<evidence type="ECO:0000256" key="1">
    <source>
        <dbReference type="ARBA" id="ARBA00004418"/>
    </source>
</evidence>
<protein>
    <recommendedName>
        <fullName evidence="5">SsuA/THI5-like domain-containing protein</fullName>
    </recommendedName>
</protein>
<evidence type="ECO:0000256" key="2">
    <source>
        <dbReference type="ARBA" id="ARBA00010742"/>
    </source>
</evidence>
<feature type="domain" description="SsuA/THI5-like" evidence="5">
    <location>
        <begin position="76"/>
        <end position="264"/>
    </location>
</feature>
<dbReference type="PANTHER" id="PTHR30024:SF47">
    <property type="entry name" value="TAURINE-BINDING PERIPLASMIC PROTEIN"/>
    <property type="match status" value="1"/>
</dbReference>
<organism evidence="6 7">
    <name type="scientific">Gardnerella vaginalis</name>
    <dbReference type="NCBI Taxonomy" id="2702"/>
    <lineage>
        <taxon>Bacteria</taxon>
        <taxon>Bacillati</taxon>
        <taxon>Actinomycetota</taxon>
        <taxon>Actinomycetes</taxon>
        <taxon>Bifidobacteriales</taxon>
        <taxon>Bifidobacteriaceae</taxon>
        <taxon>Gardnerella</taxon>
    </lineage>
</organism>
<dbReference type="EMBL" id="LSRC01000019">
    <property type="protein sequence ID" value="KXI17882.1"/>
    <property type="molecule type" value="Genomic_DNA"/>
</dbReference>
<dbReference type="Pfam" id="PF09084">
    <property type="entry name" value="NMT1"/>
    <property type="match status" value="1"/>
</dbReference>
<comment type="caution">
    <text evidence="6">The sequence shown here is derived from an EMBL/GenBank/DDBJ whole genome shotgun (WGS) entry which is preliminary data.</text>
</comment>
<dbReference type="CDD" id="cd01008">
    <property type="entry name" value="PBP2_NrtA_SsuA_CpmA_like"/>
    <property type="match status" value="1"/>
</dbReference>